<evidence type="ECO:0000259" key="8">
    <source>
        <dbReference type="PROSITE" id="PS50164"/>
    </source>
</evidence>
<dbReference type="InterPro" id="IPR001162">
    <property type="entry name" value="UvrC_RNase_H_dom"/>
</dbReference>
<dbReference type="InterPro" id="IPR038476">
    <property type="entry name" value="UvrC_RNase_H_dom_sf"/>
</dbReference>
<evidence type="ECO:0000256" key="6">
    <source>
        <dbReference type="ARBA" id="ARBA00023236"/>
    </source>
</evidence>
<keyword evidence="6" id="KW-0742">SOS response</keyword>
<evidence type="ECO:0000256" key="3">
    <source>
        <dbReference type="ARBA" id="ARBA00022769"/>
    </source>
</evidence>
<dbReference type="PANTHER" id="PTHR30562:SF1">
    <property type="entry name" value="UVRABC SYSTEM PROTEIN C"/>
    <property type="match status" value="1"/>
</dbReference>
<dbReference type="Gene3D" id="3.30.420.340">
    <property type="entry name" value="UvrC, RNAse H endonuclease domain"/>
    <property type="match status" value="1"/>
</dbReference>
<dbReference type="InterPro" id="IPR036876">
    <property type="entry name" value="UVR_dom_sf"/>
</dbReference>
<dbReference type="GO" id="GO:0009432">
    <property type="term" value="P:SOS response"/>
    <property type="evidence" value="ECO:0007669"/>
    <property type="project" value="UniProtKB-KW"/>
</dbReference>
<dbReference type="Proteomes" id="UP000094828">
    <property type="component" value="Unassembled WGS sequence"/>
</dbReference>
<name>A0A1C3E6Y3_9PLAN</name>
<dbReference type="AlphaFoldDB" id="A0A1C3E6Y3"/>
<feature type="domain" description="GIY-YIG" evidence="8">
    <location>
        <begin position="6"/>
        <end position="85"/>
    </location>
</feature>
<evidence type="ECO:0000256" key="1">
    <source>
        <dbReference type="ARBA" id="ARBA00022490"/>
    </source>
</evidence>
<dbReference type="EMBL" id="LYDR01000150">
    <property type="protein sequence ID" value="ODA28991.1"/>
    <property type="molecule type" value="Genomic_DNA"/>
</dbReference>
<keyword evidence="11" id="KW-1185">Reference proteome</keyword>
<dbReference type="InterPro" id="IPR050066">
    <property type="entry name" value="UvrABC_protein_C"/>
</dbReference>
<accession>A0A1C3E6Y3</accession>
<proteinExistence type="predicted"/>
<dbReference type="SMART" id="SM00465">
    <property type="entry name" value="GIYc"/>
    <property type="match status" value="1"/>
</dbReference>
<evidence type="ECO:0000313" key="11">
    <source>
        <dbReference type="Proteomes" id="UP000094828"/>
    </source>
</evidence>
<evidence type="ECO:0000256" key="4">
    <source>
        <dbReference type="ARBA" id="ARBA00022881"/>
    </source>
</evidence>
<dbReference type="InterPro" id="IPR035901">
    <property type="entry name" value="GIY-YIG_endonuc_sf"/>
</dbReference>
<organism evidence="10 11">
    <name type="scientific">Planctopirus hydrillae</name>
    <dbReference type="NCBI Taxonomy" id="1841610"/>
    <lineage>
        <taxon>Bacteria</taxon>
        <taxon>Pseudomonadati</taxon>
        <taxon>Planctomycetota</taxon>
        <taxon>Planctomycetia</taxon>
        <taxon>Planctomycetales</taxon>
        <taxon>Planctomycetaceae</taxon>
        <taxon>Planctopirus</taxon>
    </lineage>
</organism>
<dbReference type="GO" id="GO:0006289">
    <property type="term" value="P:nucleotide-excision repair"/>
    <property type="evidence" value="ECO:0007669"/>
    <property type="project" value="InterPro"/>
</dbReference>
<dbReference type="InterPro" id="IPR047296">
    <property type="entry name" value="GIY-YIG_UvrC_Cho"/>
</dbReference>
<dbReference type="InterPro" id="IPR001943">
    <property type="entry name" value="UVR_dom"/>
</dbReference>
<keyword evidence="2" id="KW-0227">DNA damage</keyword>
<dbReference type="Pfam" id="PF08459">
    <property type="entry name" value="UvrC_RNaseH_dom"/>
    <property type="match status" value="1"/>
</dbReference>
<dbReference type="FunFam" id="3.40.1440.10:FF:000001">
    <property type="entry name" value="UvrABC system protein C"/>
    <property type="match status" value="1"/>
</dbReference>
<dbReference type="PROSITE" id="PS50151">
    <property type="entry name" value="UVR"/>
    <property type="match status" value="1"/>
</dbReference>
<dbReference type="PROSITE" id="PS50165">
    <property type="entry name" value="UVRC"/>
    <property type="match status" value="1"/>
</dbReference>
<dbReference type="GO" id="GO:0009380">
    <property type="term" value="C:excinuclease repair complex"/>
    <property type="evidence" value="ECO:0007669"/>
    <property type="project" value="TreeGrafter"/>
</dbReference>
<dbReference type="InterPro" id="IPR000305">
    <property type="entry name" value="GIY-YIG_endonuc"/>
</dbReference>
<dbReference type="SUPFAM" id="SSF46600">
    <property type="entry name" value="C-terminal UvrC-binding domain of UvrB"/>
    <property type="match status" value="1"/>
</dbReference>
<dbReference type="GO" id="GO:0009381">
    <property type="term" value="F:excinuclease ABC activity"/>
    <property type="evidence" value="ECO:0007669"/>
    <property type="project" value="InterPro"/>
</dbReference>
<dbReference type="SUPFAM" id="SSF82771">
    <property type="entry name" value="GIY-YIG endonuclease"/>
    <property type="match status" value="1"/>
</dbReference>
<feature type="domain" description="UVR" evidence="7">
    <location>
        <begin position="200"/>
        <end position="235"/>
    </location>
</feature>
<gene>
    <name evidence="10" type="ORF">A6X21_10280</name>
</gene>
<dbReference type="Gene3D" id="4.10.860.10">
    <property type="entry name" value="UVR domain"/>
    <property type="match status" value="1"/>
</dbReference>
<keyword evidence="4" id="KW-0267">Excision nuclease</keyword>
<dbReference type="STRING" id="1841610.A6X21_10280"/>
<protein>
    <submittedName>
        <fullName evidence="10">Excinuclease ABC subunit C</fullName>
    </submittedName>
</protein>
<keyword evidence="1" id="KW-0963">Cytoplasm</keyword>
<comment type="caution">
    <text evidence="10">The sequence shown here is derived from an EMBL/GenBank/DDBJ whole genome shotgun (WGS) entry which is preliminary data.</text>
</comment>
<evidence type="ECO:0000256" key="5">
    <source>
        <dbReference type="ARBA" id="ARBA00023204"/>
    </source>
</evidence>
<dbReference type="PROSITE" id="PS50164">
    <property type="entry name" value="GIY_YIG"/>
    <property type="match status" value="1"/>
</dbReference>
<feature type="domain" description="UvrC family homology region profile" evidence="9">
    <location>
        <begin position="227"/>
        <end position="359"/>
    </location>
</feature>
<keyword evidence="5" id="KW-0234">DNA repair</keyword>
<keyword evidence="3" id="KW-0228">DNA excision</keyword>
<dbReference type="OrthoDB" id="9804933at2"/>
<sequence>MKTFPTTPGVYLMKDARGRVIYVGKAVNLRSRAGSYFTKQAAIDRRTADLIPEIHDIDFLNADSEVDALLLESRLIKDIQPRFNSDLKDDKTFPYLQITTREPFPRIEFTRRPKSRGVKLFGPFTSARKLRGAIAVLQKIFRFRNCSLDIDPNEEKWRWFRPCLLASLGQCTAPCNLRISKEDYRRDVRRLIMFLDGKKERLLKVMNREMLDASRELKFEKAARLRDQIKALMTLQERGDLASHAQPEAFYVDPKKGLLGLKKVFGLSNLPRRIEGVDIAHLQGGETVASLVQFIDGVPFKQGYKRFKIRTVDGVDDFASMREVVSRRFRRLDQEGENFPDILLIDGGKGQLGAAMEALKSIEVKLPLVISLAKREEEIFLPGESEPKVLSRHSYALRLLQSVRDESHRFAQQYHHLLRRKSTFGEE</sequence>
<evidence type="ECO:0000256" key="2">
    <source>
        <dbReference type="ARBA" id="ARBA00022763"/>
    </source>
</evidence>
<dbReference type="CDD" id="cd10434">
    <property type="entry name" value="GIY-YIG_UvrC_Cho"/>
    <property type="match status" value="1"/>
</dbReference>
<dbReference type="Pfam" id="PF02151">
    <property type="entry name" value="UVR"/>
    <property type="match status" value="1"/>
</dbReference>
<dbReference type="Gene3D" id="3.40.1440.10">
    <property type="entry name" value="GIY-YIG endonuclease"/>
    <property type="match status" value="1"/>
</dbReference>
<evidence type="ECO:0000259" key="9">
    <source>
        <dbReference type="PROSITE" id="PS50165"/>
    </source>
</evidence>
<dbReference type="PANTHER" id="PTHR30562">
    <property type="entry name" value="UVRC/OXIDOREDUCTASE"/>
    <property type="match status" value="1"/>
</dbReference>
<evidence type="ECO:0000313" key="10">
    <source>
        <dbReference type="EMBL" id="ODA28991.1"/>
    </source>
</evidence>
<reference evidence="10 11" key="1">
    <citation type="submission" date="2016-05" db="EMBL/GenBank/DDBJ databases">
        <title>Genomic and physiological characterization of Planctopirus sp. isolated from fresh water lake.</title>
        <authorList>
            <person name="Subhash Y."/>
            <person name="Ramana C."/>
        </authorList>
    </citation>
    <scope>NUCLEOTIDE SEQUENCE [LARGE SCALE GENOMIC DNA]</scope>
    <source>
        <strain evidence="10 11">JC280</strain>
    </source>
</reference>
<evidence type="ECO:0000259" key="7">
    <source>
        <dbReference type="PROSITE" id="PS50151"/>
    </source>
</evidence>